<protein>
    <recommendedName>
        <fullName evidence="2">ATP-grasp domain-containing protein</fullName>
    </recommendedName>
</protein>
<dbReference type="EMBL" id="QQAZ01000001">
    <property type="protein sequence ID" value="RDI55658.1"/>
    <property type="molecule type" value="Genomic_DNA"/>
</dbReference>
<reference evidence="3 4" key="1">
    <citation type="submission" date="2018-07" db="EMBL/GenBank/DDBJ databases">
        <title>Genomic Encyclopedia of Type Strains, Phase IV (KMG-IV): sequencing the most valuable type-strain genomes for metagenomic binning, comparative biology and taxonomic classification.</title>
        <authorList>
            <person name="Goeker M."/>
        </authorList>
    </citation>
    <scope>NUCLEOTIDE SEQUENCE [LARGE SCALE GENOMIC DNA]</scope>
    <source>
        <strain evidence="3 4">DSM 44952</strain>
    </source>
</reference>
<accession>A0A370HEJ5</accession>
<keyword evidence="4" id="KW-1185">Reference proteome</keyword>
<name>A0A370HEJ5_9NOCA</name>
<evidence type="ECO:0000313" key="4">
    <source>
        <dbReference type="Proteomes" id="UP000255355"/>
    </source>
</evidence>
<dbReference type="PANTHER" id="PTHR21621:SF0">
    <property type="entry name" value="BETA-CITRYLGLUTAMATE SYNTHASE B-RELATED"/>
    <property type="match status" value="1"/>
</dbReference>
<dbReference type="GO" id="GO:0009432">
    <property type="term" value="P:SOS response"/>
    <property type="evidence" value="ECO:0007669"/>
    <property type="project" value="TreeGrafter"/>
</dbReference>
<dbReference type="Proteomes" id="UP000255355">
    <property type="component" value="Unassembled WGS sequence"/>
</dbReference>
<evidence type="ECO:0000313" key="3">
    <source>
        <dbReference type="EMBL" id="RDI55658.1"/>
    </source>
</evidence>
<dbReference type="CDD" id="cd00570">
    <property type="entry name" value="GST_N_family"/>
    <property type="match status" value="1"/>
</dbReference>
<keyword evidence="1" id="KW-0547">Nucleotide-binding</keyword>
<dbReference type="OrthoDB" id="9794735at2"/>
<dbReference type="STRING" id="1210089.GCA_001613165_07679"/>
<evidence type="ECO:0000259" key="2">
    <source>
        <dbReference type="PROSITE" id="PS50975"/>
    </source>
</evidence>
<evidence type="ECO:0000256" key="1">
    <source>
        <dbReference type="PROSITE-ProRule" id="PRU00409"/>
    </source>
</evidence>
<organism evidence="3 4">
    <name type="scientific">Nocardia mexicana</name>
    <dbReference type="NCBI Taxonomy" id="279262"/>
    <lineage>
        <taxon>Bacteria</taxon>
        <taxon>Bacillati</taxon>
        <taxon>Actinomycetota</taxon>
        <taxon>Actinomycetes</taxon>
        <taxon>Mycobacteriales</taxon>
        <taxon>Nocardiaceae</taxon>
        <taxon>Nocardia</taxon>
    </lineage>
</organism>
<gene>
    <name evidence="3" type="ORF">DFR68_101492</name>
</gene>
<dbReference type="GO" id="GO:0005524">
    <property type="term" value="F:ATP binding"/>
    <property type="evidence" value="ECO:0007669"/>
    <property type="project" value="UniProtKB-UniRule"/>
</dbReference>
<dbReference type="RefSeq" id="WP_068031909.1">
    <property type="nucleotide sequence ID" value="NZ_QQAZ01000001.1"/>
</dbReference>
<dbReference type="InterPro" id="IPR011761">
    <property type="entry name" value="ATP-grasp"/>
</dbReference>
<dbReference type="GO" id="GO:0005737">
    <property type="term" value="C:cytoplasm"/>
    <property type="evidence" value="ECO:0007669"/>
    <property type="project" value="TreeGrafter"/>
</dbReference>
<dbReference type="SUPFAM" id="SSF56059">
    <property type="entry name" value="Glutathione synthetase ATP-binding domain-like"/>
    <property type="match status" value="1"/>
</dbReference>
<comment type="caution">
    <text evidence="3">The sequence shown here is derived from an EMBL/GenBank/DDBJ whole genome shotgun (WGS) entry which is preliminary data.</text>
</comment>
<dbReference type="Gene3D" id="3.30.470.20">
    <property type="entry name" value="ATP-grasp fold, B domain"/>
    <property type="match status" value="1"/>
</dbReference>
<feature type="domain" description="ATP-grasp" evidence="2">
    <location>
        <begin position="132"/>
        <end position="312"/>
    </location>
</feature>
<dbReference type="GO" id="GO:0018169">
    <property type="term" value="F:ribosomal S6-glutamic acid ligase activity"/>
    <property type="evidence" value="ECO:0007669"/>
    <property type="project" value="TreeGrafter"/>
</dbReference>
<keyword evidence="1" id="KW-0067">ATP-binding</keyword>
<proteinExistence type="predicted"/>
<sequence length="321" mass="35406">MSAARPAGSVLIVTETDDLHADAMAATLRKHHQLNPIRLDMREFPRATGSFRLDRAGTARSVSQAVGLDDVTAVWWRRPHQCVVPGGVRHADDDYRQAECDGFLQGLLWSIPAVWVNDPGADRTATRKIVQLETARRSGFPIPETLITNDPDEARSFIDSRPDRVVYKRTGTGRAEFSETRIIAPADLDRLATIRSAPTTFQDYIDAECDLRVVWIDGIEWAVRIDSQSGAGRVDSRLDTSVDFTPARLPASVSKSLATLMGALGLAFGVLDLRLGADGEYYFLEVNPQGQFAYLEIKTGLPIFESLANYLAIGDAVVERY</sequence>
<dbReference type="AlphaFoldDB" id="A0A370HEJ5"/>
<dbReference type="GO" id="GO:0046872">
    <property type="term" value="F:metal ion binding"/>
    <property type="evidence" value="ECO:0007669"/>
    <property type="project" value="InterPro"/>
</dbReference>
<dbReference type="PROSITE" id="PS50975">
    <property type="entry name" value="ATP_GRASP"/>
    <property type="match status" value="1"/>
</dbReference>
<dbReference type="PANTHER" id="PTHR21621">
    <property type="entry name" value="RIBOSOMAL PROTEIN S6 MODIFICATION PROTEIN"/>
    <property type="match status" value="1"/>
</dbReference>